<proteinExistence type="predicted"/>
<evidence type="ECO:0000313" key="2">
    <source>
        <dbReference type="Proteomes" id="UP000621856"/>
    </source>
</evidence>
<evidence type="ECO:0000313" key="1">
    <source>
        <dbReference type="EMBL" id="GGH98841.1"/>
    </source>
</evidence>
<accession>A0A8J3A8P0</accession>
<dbReference type="EMBL" id="BMGZ01000002">
    <property type="protein sequence ID" value="GGH98841.1"/>
    <property type="molecule type" value="Genomic_DNA"/>
</dbReference>
<organism evidence="1 2">
    <name type="scientific">Aquisalinus luteolus</name>
    <dbReference type="NCBI Taxonomy" id="1566827"/>
    <lineage>
        <taxon>Bacteria</taxon>
        <taxon>Pseudomonadati</taxon>
        <taxon>Pseudomonadota</taxon>
        <taxon>Alphaproteobacteria</taxon>
        <taxon>Parvularculales</taxon>
        <taxon>Parvularculaceae</taxon>
        <taxon>Aquisalinus</taxon>
    </lineage>
</organism>
<gene>
    <name evidence="1" type="ORF">GCM10011355_23390</name>
</gene>
<reference evidence="1" key="2">
    <citation type="submission" date="2020-09" db="EMBL/GenBank/DDBJ databases">
        <authorList>
            <person name="Sun Q."/>
            <person name="Zhou Y."/>
        </authorList>
    </citation>
    <scope>NUCLEOTIDE SEQUENCE</scope>
    <source>
        <strain evidence="1">CGMCC 1.14984</strain>
    </source>
</reference>
<dbReference type="AlphaFoldDB" id="A0A8J3A8P0"/>
<protein>
    <submittedName>
        <fullName evidence="1">Uncharacterized protein</fullName>
    </submittedName>
</protein>
<comment type="caution">
    <text evidence="1">The sequence shown here is derived from an EMBL/GenBank/DDBJ whole genome shotgun (WGS) entry which is preliminary data.</text>
</comment>
<name>A0A8J3A8P0_9PROT</name>
<dbReference type="Proteomes" id="UP000621856">
    <property type="component" value="Unassembled WGS sequence"/>
</dbReference>
<sequence>MRMILLLMYFAWMGLMAVGYSGTAAEDVDGAEALVTANEDGYGTIATLR</sequence>
<reference evidence="1" key="1">
    <citation type="journal article" date="2014" name="Int. J. Syst. Evol. Microbiol.">
        <title>Complete genome sequence of Corynebacterium casei LMG S-19264T (=DSM 44701T), isolated from a smear-ripened cheese.</title>
        <authorList>
            <consortium name="US DOE Joint Genome Institute (JGI-PGF)"/>
            <person name="Walter F."/>
            <person name="Albersmeier A."/>
            <person name="Kalinowski J."/>
            <person name="Ruckert C."/>
        </authorList>
    </citation>
    <scope>NUCLEOTIDE SEQUENCE</scope>
    <source>
        <strain evidence="1">CGMCC 1.14984</strain>
    </source>
</reference>